<proteinExistence type="predicted"/>
<evidence type="ECO:0000313" key="2">
    <source>
        <dbReference type="EMBL" id="MEA5579970.1"/>
    </source>
</evidence>
<dbReference type="Proteomes" id="UP001302120">
    <property type="component" value="Unassembled WGS sequence"/>
</dbReference>
<evidence type="ECO:0000313" key="3">
    <source>
        <dbReference type="Proteomes" id="UP001302120"/>
    </source>
</evidence>
<sequence>MKRFQFKLTLNHNQKVLIHQTIASARFVYNRFLALTKQLYRTEEKNSMIMLAVKI</sequence>
<dbReference type="Pfam" id="PF12323">
    <property type="entry name" value="HTH_OrfB_IS605"/>
    <property type="match status" value="1"/>
</dbReference>
<dbReference type="EMBL" id="JAYGHG010000001">
    <property type="protein sequence ID" value="MEA5579970.1"/>
    <property type="molecule type" value="Genomic_DNA"/>
</dbReference>
<gene>
    <name evidence="2" type="ORF">VB620_01285</name>
</gene>
<dbReference type="RefSeq" id="WP_323194387.1">
    <property type="nucleotide sequence ID" value="NZ_JAYGHG010000001.1"/>
</dbReference>
<evidence type="ECO:0000259" key="1">
    <source>
        <dbReference type="Pfam" id="PF12323"/>
    </source>
</evidence>
<reference evidence="2 3" key="1">
    <citation type="submission" date="2023-12" db="EMBL/GenBank/DDBJ databases">
        <title>Baltic Sea Cyanobacteria.</title>
        <authorList>
            <person name="Delbaje E."/>
            <person name="Fewer D.P."/>
            <person name="Shishido T.K."/>
        </authorList>
    </citation>
    <scope>NUCLEOTIDE SEQUENCE [LARGE SCALE GENOMIC DNA]</scope>
    <source>
        <strain evidence="2 3">UHCC-0300</strain>
    </source>
</reference>
<organism evidence="2 3">
    <name type="scientific">Nodularia harveyana UHCC-0300</name>
    <dbReference type="NCBI Taxonomy" id="2974287"/>
    <lineage>
        <taxon>Bacteria</taxon>
        <taxon>Bacillati</taxon>
        <taxon>Cyanobacteriota</taxon>
        <taxon>Cyanophyceae</taxon>
        <taxon>Nostocales</taxon>
        <taxon>Nodulariaceae</taxon>
        <taxon>Nodularia</taxon>
    </lineage>
</organism>
<keyword evidence="3" id="KW-1185">Reference proteome</keyword>
<feature type="domain" description="Transposase putative helix-turn-helix" evidence="1">
    <location>
        <begin position="2"/>
        <end position="45"/>
    </location>
</feature>
<protein>
    <submittedName>
        <fullName evidence="2">Helix-turn-helix domain-containing protein</fullName>
    </submittedName>
</protein>
<name>A0ABU5U8V4_9CYAN</name>
<dbReference type="InterPro" id="IPR021027">
    <property type="entry name" value="Transposase_put_HTH"/>
</dbReference>
<accession>A0ABU5U8V4</accession>
<comment type="caution">
    <text evidence="2">The sequence shown here is derived from an EMBL/GenBank/DDBJ whole genome shotgun (WGS) entry which is preliminary data.</text>
</comment>